<comment type="caution">
    <text evidence="1">The sequence shown here is derived from an EMBL/GenBank/DDBJ whole genome shotgun (WGS) entry which is preliminary data.</text>
</comment>
<gene>
    <name evidence="1" type="ORF">PN612_11795</name>
</gene>
<accession>A0AAW6F6I2</accession>
<dbReference type="Proteomes" id="UP001211522">
    <property type="component" value="Unassembled WGS sequence"/>
</dbReference>
<proteinExistence type="predicted"/>
<dbReference type="RefSeq" id="WP_215709217.1">
    <property type="nucleotide sequence ID" value="NZ_JAQMPX010000086.1"/>
</dbReference>
<name>A0AAW6F6I2_PARDI</name>
<organism evidence="1 2">
    <name type="scientific">Parabacteroides distasonis</name>
    <dbReference type="NCBI Taxonomy" id="823"/>
    <lineage>
        <taxon>Bacteria</taxon>
        <taxon>Pseudomonadati</taxon>
        <taxon>Bacteroidota</taxon>
        <taxon>Bacteroidia</taxon>
        <taxon>Bacteroidales</taxon>
        <taxon>Tannerellaceae</taxon>
        <taxon>Parabacteroides</taxon>
    </lineage>
</organism>
<evidence type="ECO:0000313" key="1">
    <source>
        <dbReference type="EMBL" id="MDB9139187.1"/>
    </source>
</evidence>
<evidence type="ECO:0000313" key="2">
    <source>
        <dbReference type="Proteomes" id="UP001211522"/>
    </source>
</evidence>
<dbReference type="AlphaFoldDB" id="A0AAW6F6I2"/>
<dbReference type="EMBL" id="JAQMPX010000086">
    <property type="protein sequence ID" value="MDB9139187.1"/>
    <property type="molecule type" value="Genomic_DNA"/>
</dbReference>
<sequence length="111" mass="12903">MEDLKTPWELFGVECGEGWFPLIEPILQYIQSYNKDKAEEYQIVVYQIKEKWGILQLEIGNYPDELAKMIEAAEKASTTTCEKCGAPGSLRDCRGWYHTLCDKCFEKQLKE</sequence>
<reference evidence="1" key="1">
    <citation type="submission" date="2023-01" db="EMBL/GenBank/DDBJ databases">
        <title>Human gut microbiome strain richness.</title>
        <authorList>
            <person name="Chen-Liaw A."/>
        </authorList>
    </citation>
    <scope>NUCLEOTIDE SEQUENCE</scope>
    <source>
        <strain evidence="1">D35st1_E5_D35t1_190705</strain>
    </source>
</reference>
<protein>
    <submittedName>
        <fullName evidence="1">Uncharacterized protein</fullName>
    </submittedName>
</protein>